<evidence type="ECO:0000313" key="1">
    <source>
        <dbReference type="EMBL" id="MBE9639946.1"/>
    </source>
</evidence>
<evidence type="ECO:0000313" key="2">
    <source>
        <dbReference type="Proteomes" id="UP000607796"/>
    </source>
</evidence>
<dbReference type="EMBL" id="JADFFK010000023">
    <property type="protein sequence ID" value="MBE9639946.1"/>
    <property type="molecule type" value="Genomic_DNA"/>
</dbReference>
<reference evidence="1 2" key="1">
    <citation type="journal article" date="2021" name="Int. J. Syst. Evol. Microbiol.">
        <title>Salipiger mangrovisoli sp. nov., isolated from mangrove soil and the proposal for the reclassification of Paraphaeobacter pallidus as Salipiger pallidus comb. nov.</title>
        <authorList>
            <person name="Du J."/>
            <person name="Liu Y."/>
            <person name="Pei T."/>
            <person name="Deng M.R."/>
            <person name="Zhu H."/>
        </authorList>
    </citation>
    <scope>NUCLEOTIDE SEQUENCE [LARGE SCALE GENOMIC DNA]</scope>
    <source>
        <strain evidence="1 2">6D45A</strain>
    </source>
</reference>
<accession>A0ABR9X8Z5</accession>
<gene>
    <name evidence="1" type="ORF">IQ782_24125</name>
</gene>
<protein>
    <submittedName>
        <fullName evidence="1">Uncharacterized protein</fullName>
    </submittedName>
</protein>
<dbReference type="Proteomes" id="UP000607796">
    <property type="component" value="Unassembled WGS sequence"/>
</dbReference>
<name>A0ABR9X8Z5_9RHOB</name>
<comment type="caution">
    <text evidence="1">The sequence shown here is derived from an EMBL/GenBank/DDBJ whole genome shotgun (WGS) entry which is preliminary data.</text>
</comment>
<keyword evidence="2" id="KW-1185">Reference proteome</keyword>
<sequence length="153" mass="16210">MKKSAAFALERGRLGGFGRPVLRGLAEDGILVRHSSRSAAGDTLVGEVRVEALRAAGYSSGPQVDPGYVGVEEVIARGGVPDASFVSSAASTTPDGTPGFGIAQRGCRERSAQLRCADTIWRRKIRGSMVGHKDWGTERLRHTSGLQNADFSI</sequence>
<dbReference type="RefSeq" id="WP_194137218.1">
    <property type="nucleotide sequence ID" value="NZ_JADFFK010000023.1"/>
</dbReference>
<organism evidence="1 2">
    <name type="scientific">Salipiger mangrovisoli</name>
    <dbReference type="NCBI Taxonomy" id="2865933"/>
    <lineage>
        <taxon>Bacteria</taxon>
        <taxon>Pseudomonadati</taxon>
        <taxon>Pseudomonadota</taxon>
        <taxon>Alphaproteobacteria</taxon>
        <taxon>Rhodobacterales</taxon>
        <taxon>Roseobacteraceae</taxon>
        <taxon>Salipiger</taxon>
    </lineage>
</organism>
<proteinExistence type="predicted"/>